<dbReference type="RefSeq" id="WP_378058993.1">
    <property type="nucleotide sequence ID" value="NZ_JBHSIS010000017.1"/>
</dbReference>
<evidence type="ECO:0000313" key="2">
    <source>
        <dbReference type="EMBL" id="MFC4857001.1"/>
    </source>
</evidence>
<dbReference type="Proteomes" id="UP001595859">
    <property type="component" value="Unassembled WGS sequence"/>
</dbReference>
<feature type="transmembrane region" description="Helical" evidence="1">
    <location>
        <begin position="27"/>
        <end position="45"/>
    </location>
</feature>
<accession>A0ABV9S8L4</accession>
<protein>
    <submittedName>
        <fullName evidence="2">Uncharacterized protein</fullName>
    </submittedName>
</protein>
<feature type="transmembrane region" description="Helical" evidence="1">
    <location>
        <begin position="152"/>
        <end position="170"/>
    </location>
</feature>
<evidence type="ECO:0000256" key="1">
    <source>
        <dbReference type="SAM" id="Phobius"/>
    </source>
</evidence>
<reference evidence="3" key="1">
    <citation type="journal article" date="2019" name="Int. J. Syst. Evol. Microbiol.">
        <title>The Global Catalogue of Microorganisms (GCM) 10K type strain sequencing project: providing services to taxonomists for standard genome sequencing and annotation.</title>
        <authorList>
            <consortium name="The Broad Institute Genomics Platform"/>
            <consortium name="The Broad Institute Genome Sequencing Center for Infectious Disease"/>
            <person name="Wu L."/>
            <person name="Ma J."/>
        </authorList>
    </citation>
    <scope>NUCLEOTIDE SEQUENCE [LARGE SCALE GENOMIC DNA]</scope>
    <source>
        <strain evidence="3">ZS-22-S1</strain>
    </source>
</reference>
<keyword evidence="3" id="KW-1185">Reference proteome</keyword>
<feature type="transmembrane region" description="Helical" evidence="1">
    <location>
        <begin position="76"/>
        <end position="98"/>
    </location>
</feature>
<dbReference type="EMBL" id="JBHSIS010000017">
    <property type="protein sequence ID" value="MFC4857001.1"/>
    <property type="molecule type" value="Genomic_DNA"/>
</dbReference>
<keyword evidence="1" id="KW-0472">Membrane</keyword>
<keyword evidence="1" id="KW-0812">Transmembrane</keyword>
<feature type="transmembrane region" description="Helical" evidence="1">
    <location>
        <begin position="119"/>
        <end position="140"/>
    </location>
</feature>
<comment type="caution">
    <text evidence="2">The sequence shown here is derived from an EMBL/GenBank/DDBJ whole genome shotgun (WGS) entry which is preliminary data.</text>
</comment>
<evidence type="ECO:0000313" key="3">
    <source>
        <dbReference type="Proteomes" id="UP001595859"/>
    </source>
</evidence>
<organism evidence="2 3">
    <name type="scientific">Actinophytocola glycyrrhizae</name>
    <dbReference type="NCBI Taxonomy" id="2044873"/>
    <lineage>
        <taxon>Bacteria</taxon>
        <taxon>Bacillati</taxon>
        <taxon>Actinomycetota</taxon>
        <taxon>Actinomycetes</taxon>
        <taxon>Pseudonocardiales</taxon>
        <taxon>Pseudonocardiaceae</taxon>
    </lineage>
</organism>
<name>A0ABV9S8L4_9PSEU</name>
<keyword evidence="1" id="KW-1133">Transmembrane helix</keyword>
<sequence length="193" mass="21731">MTTADAIADTRRWTGQGGLLNTRYHKAALWVFLFVVVAHWAEHLAQAYQIYVLDWARPEAGGVLGLAFPWLVQSEWLHYGFAIVMMVAFVLLRHGFVGRARTWWNIAMWIQVWHHFEHLLLLLQAVTGANLMGGAVPTSIAQLVFPRVELHLFYNAIVFVPMVVAMIIHMRPTPAEAAQMRCSCARVPVAASA</sequence>
<proteinExistence type="predicted"/>
<gene>
    <name evidence="2" type="ORF">ACFPCV_26190</name>
</gene>